<dbReference type="GeneID" id="54298464"/>
<dbReference type="RefSeq" id="XP_033394855.1">
    <property type="nucleotide sequence ID" value="XM_033540968.1"/>
</dbReference>
<dbReference type="Proteomes" id="UP000799438">
    <property type="component" value="Unassembled WGS sequence"/>
</dbReference>
<dbReference type="AlphaFoldDB" id="A0A6A6B4R8"/>
<name>A0A6A6B4R8_9PEZI</name>
<dbReference type="EMBL" id="ML995494">
    <property type="protein sequence ID" value="KAF2139142.1"/>
    <property type="molecule type" value="Genomic_DNA"/>
</dbReference>
<proteinExistence type="predicted"/>
<sequence>MPFSLPALPVSRSSLLSLVLGHLLPPRSIPLDSTSSFFGLPSSFAEPQPFYCILLFLSTAFFQSSVCEYF</sequence>
<protein>
    <submittedName>
        <fullName evidence="1">Uncharacterized protein</fullName>
    </submittedName>
</protein>
<organism evidence="1 2">
    <name type="scientific">Aplosporella prunicola CBS 121167</name>
    <dbReference type="NCBI Taxonomy" id="1176127"/>
    <lineage>
        <taxon>Eukaryota</taxon>
        <taxon>Fungi</taxon>
        <taxon>Dikarya</taxon>
        <taxon>Ascomycota</taxon>
        <taxon>Pezizomycotina</taxon>
        <taxon>Dothideomycetes</taxon>
        <taxon>Dothideomycetes incertae sedis</taxon>
        <taxon>Botryosphaeriales</taxon>
        <taxon>Aplosporellaceae</taxon>
        <taxon>Aplosporella</taxon>
    </lineage>
</organism>
<evidence type="ECO:0000313" key="1">
    <source>
        <dbReference type="EMBL" id="KAF2139142.1"/>
    </source>
</evidence>
<gene>
    <name evidence="1" type="ORF">K452DRAFT_290239</name>
</gene>
<accession>A0A6A6B4R8</accession>
<evidence type="ECO:0000313" key="2">
    <source>
        <dbReference type="Proteomes" id="UP000799438"/>
    </source>
</evidence>
<reference evidence="1" key="1">
    <citation type="journal article" date="2020" name="Stud. Mycol.">
        <title>101 Dothideomycetes genomes: a test case for predicting lifestyles and emergence of pathogens.</title>
        <authorList>
            <person name="Haridas S."/>
            <person name="Albert R."/>
            <person name="Binder M."/>
            <person name="Bloem J."/>
            <person name="Labutti K."/>
            <person name="Salamov A."/>
            <person name="Andreopoulos B."/>
            <person name="Baker S."/>
            <person name="Barry K."/>
            <person name="Bills G."/>
            <person name="Bluhm B."/>
            <person name="Cannon C."/>
            <person name="Castanera R."/>
            <person name="Culley D."/>
            <person name="Daum C."/>
            <person name="Ezra D."/>
            <person name="Gonzalez J."/>
            <person name="Henrissat B."/>
            <person name="Kuo A."/>
            <person name="Liang C."/>
            <person name="Lipzen A."/>
            <person name="Lutzoni F."/>
            <person name="Magnuson J."/>
            <person name="Mondo S."/>
            <person name="Nolan M."/>
            <person name="Ohm R."/>
            <person name="Pangilinan J."/>
            <person name="Park H.-J."/>
            <person name="Ramirez L."/>
            <person name="Alfaro M."/>
            <person name="Sun H."/>
            <person name="Tritt A."/>
            <person name="Yoshinaga Y."/>
            <person name="Zwiers L.-H."/>
            <person name="Turgeon B."/>
            <person name="Goodwin S."/>
            <person name="Spatafora J."/>
            <person name="Crous P."/>
            <person name="Grigoriev I."/>
        </authorList>
    </citation>
    <scope>NUCLEOTIDE SEQUENCE</scope>
    <source>
        <strain evidence="1">CBS 121167</strain>
    </source>
</reference>
<keyword evidence="2" id="KW-1185">Reference proteome</keyword>